<evidence type="ECO:0000313" key="1">
    <source>
        <dbReference type="EMBL" id="CDH07956.1"/>
    </source>
</evidence>
<dbReference type="EMBL" id="CBSX010000239">
    <property type="protein sequence ID" value="CDH07956.1"/>
    <property type="molecule type" value="Genomic_DNA"/>
</dbReference>
<dbReference type="HOGENOM" id="CLU_1895380_0_0_6"/>
<dbReference type="Proteomes" id="UP000028483">
    <property type="component" value="Unassembled WGS sequence"/>
</dbReference>
<organism evidence="1 2">
    <name type="scientific">Xenorhabdus bovienii str. oregonense</name>
    <dbReference type="NCBI Taxonomy" id="1398202"/>
    <lineage>
        <taxon>Bacteria</taxon>
        <taxon>Pseudomonadati</taxon>
        <taxon>Pseudomonadota</taxon>
        <taxon>Gammaproteobacteria</taxon>
        <taxon>Enterobacterales</taxon>
        <taxon>Morganellaceae</taxon>
        <taxon>Xenorhabdus</taxon>
    </lineage>
</organism>
<gene>
    <name evidence="1" type="ORF">XBO1_710037</name>
</gene>
<dbReference type="AlphaFoldDB" id="A0A077PE08"/>
<reference evidence="1" key="1">
    <citation type="submission" date="2013-07" db="EMBL/GenBank/DDBJ databases">
        <title>Sub-species coevolution in mutualistic symbiosis.</title>
        <authorList>
            <person name="Murfin K."/>
            <person name="Klassen J."/>
            <person name="Lee M."/>
            <person name="Forst S."/>
            <person name="Stock P."/>
            <person name="Goodrich-Blair H."/>
        </authorList>
    </citation>
    <scope>NUCLEOTIDE SEQUENCE [LARGE SCALE GENOMIC DNA]</scope>
    <source>
        <strain evidence="1">Oregonense</strain>
    </source>
</reference>
<dbReference type="RefSeq" id="WP_155270936.1">
    <property type="nucleotide sequence ID" value="NZ_CAWLUU010000065.1"/>
</dbReference>
<name>A0A077PE08_XENBV</name>
<protein>
    <submittedName>
        <fullName evidence="1">Uncharacterized protein</fullName>
    </submittedName>
</protein>
<evidence type="ECO:0000313" key="2">
    <source>
        <dbReference type="Proteomes" id="UP000028483"/>
    </source>
</evidence>
<comment type="caution">
    <text evidence="1">The sequence shown here is derived from an EMBL/GenBank/DDBJ whole genome shotgun (WGS) entry which is preliminary data.</text>
</comment>
<accession>A0A077PE08</accession>
<proteinExistence type="predicted"/>
<sequence>MSTDSIRALQAAMEGKLDKSSGMLTGELSIVQNSGRLMRLAVDNSAHANYFELHGGSKLMGWFGFGTADDNKLTIGNTKTRNYLHISDDLRFNDRRVHVYGAPVITEKSNLDNYRDEGVYVINNNGVGSNFPEK</sequence>